<comment type="caution">
    <text evidence="1">The sequence shown here is derived from an EMBL/GenBank/DDBJ whole genome shotgun (WGS) entry which is preliminary data.</text>
</comment>
<dbReference type="EMBL" id="JAGTXO010000062">
    <property type="protein sequence ID" value="KAG8457820.1"/>
    <property type="molecule type" value="Genomic_DNA"/>
</dbReference>
<gene>
    <name evidence="1" type="ORF">KFE25_005089</name>
</gene>
<reference evidence="1" key="1">
    <citation type="submission" date="2021-05" db="EMBL/GenBank/DDBJ databases">
        <title>The genome of the haptophyte Pavlova lutheri (Diacronema luteri, Pavlovales) - a model for lipid biosynthesis in eukaryotic algae.</title>
        <authorList>
            <person name="Hulatt C.J."/>
            <person name="Posewitz M.C."/>
        </authorList>
    </citation>
    <scope>NUCLEOTIDE SEQUENCE</scope>
    <source>
        <strain evidence="1">NIVA-4/92</strain>
    </source>
</reference>
<dbReference type="Gene3D" id="3.90.550.10">
    <property type="entry name" value="Spore Coat Polysaccharide Biosynthesis Protein SpsA, Chain A"/>
    <property type="match status" value="1"/>
</dbReference>
<evidence type="ECO:0000313" key="1">
    <source>
        <dbReference type="EMBL" id="KAG8457820.1"/>
    </source>
</evidence>
<proteinExistence type="predicted"/>
<name>A0A8J6C536_DIALT</name>
<evidence type="ECO:0000313" key="2">
    <source>
        <dbReference type="Proteomes" id="UP000751190"/>
    </source>
</evidence>
<dbReference type="Proteomes" id="UP000751190">
    <property type="component" value="Unassembled WGS sequence"/>
</dbReference>
<protein>
    <submittedName>
        <fullName evidence="1">Uncharacterized protein</fullName>
    </submittedName>
</protein>
<keyword evidence="2" id="KW-1185">Reference proteome</keyword>
<sequence length="473" mass="51470">MGPCSEAARPVVAAEARALPRAYARLDRAGRVGSALAAAACALGALWASLRARPAPAPAAAHAPPGTAPRGIVLLTLNPLGDVGWKASRQDDRSWPLDAGDRRRVYEANWRCYAKLHSYKLILERDDQLARWRFADGGAPPARNASARELLGLRARYSPFWVKYELLERHLARAAWALWFDSDAVFVALPERVEAVLARVVTPASDVVVLGVARKWHGRGHSDDPADALARTICACIFAVRNSAGGWWLARRWFALRELDSSWGDQGAFAHAVLEEHLRHNASRAAGALAPPWHSADFDAIVSPCLRSHWSLSRKDDVACIAAALRALDDRPRVGEPSGWPVAWSNELGVNVNDNNAGGSWSLRRTHMRQRVMRTERPDINSRPALLAHTKTGARHPLMTMYHLAAISRLAEACPATILDVNATTFVEGALFSREGALPAAQPLAEALAERAARARAAVEPGGALAPRARLRH</sequence>
<dbReference type="InterPro" id="IPR029044">
    <property type="entry name" value="Nucleotide-diphossugar_trans"/>
</dbReference>
<organism evidence="1 2">
    <name type="scientific">Diacronema lutheri</name>
    <name type="common">Unicellular marine alga</name>
    <name type="synonym">Monochrysis lutheri</name>
    <dbReference type="NCBI Taxonomy" id="2081491"/>
    <lineage>
        <taxon>Eukaryota</taxon>
        <taxon>Haptista</taxon>
        <taxon>Haptophyta</taxon>
        <taxon>Pavlovophyceae</taxon>
        <taxon>Pavlovales</taxon>
        <taxon>Pavlovaceae</taxon>
        <taxon>Diacronema</taxon>
    </lineage>
</organism>
<dbReference type="AlphaFoldDB" id="A0A8J6C536"/>
<accession>A0A8J6C536</accession>